<dbReference type="GO" id="GO:0016020">
    <property type="term" value="C:membrane"/>
    <property type="evidence" value="ECO:0007669"/>
    <property type="project" value="InterPro"/>
</dbReference>
<dbReference type="InterPro" id="IPR044398">
    <property type="entry name" value="Globin-sensor_dom"/>
</dbReference>
<dbReference type="EMBL" id="FLYE01000003">
    <property type="protein sequence ID" value="SCA55568.1"/>
    <property type="molecule type" value="Genomic_DNA"/>
</dbReference>
<name>A0A1C3REB2_9PROT</name>
<dbReference type="Proteomes" id="UP000231658">
    <property type="component" value="Unassembled WGS sequence"/>
</dbReference>
<dbReference type="SUPFAM" id="SSF58104">
    <property type="entry name" value="Methyl-accepting chemotaxis protein (MCP) signaling domain"/>
    <property type="match status" value="1"/>
</dbReference>
<evidence type="ECO:0000259" key="4">
    <source>
        <dbReference type="PROSITE" id="PS50111"/>
    </source>
</evidence>
<protein>
    <recommendedName>
        <fullName evidence="4">Methyl-accepting transducer domain-containing protein</fullName>
    </recommendedName>
</protein>
<dbReference type="InterPro" id="IPR039379">
    <property type="entry name" value="Protoglobin_sensor_dom"/>
</dbReference>
<dbReference type="GO" id="GO:0007165">
    <property type="term" value="P:signal transduction"/>
    <property type="evidence" value="ECO:0007669"/>
    <property type="project" value="UniProtKB-KW"/>
</dbReference>
<dbReference type="Pfam" id="PF11563">
    <property type="entry name" value="Protoglobin"/>
    <property type="match status" value="1"/>
</dbReference>
<feature type="coiled-coil region" evidence="3">
    <location>
        <begin position="178"/>
        <end position="205"/>
    </location>
</feature>
<dbReference type="InterPro" id="IPR004089">
    <property type="entry name" value="MCPsignal_dom"/>
</dbReference>
<evidence type="ECO:0000313" key="6">
    <source>
        <dbReference type="Proteomes" id="UP000231658"/>
    </source>
</evidence>
<dbReference type="Gene3D" id="1.10.287.950">
    <property type="entry name" value="Methyl-accepting chemotaxis protein"/>
    <property type="match status" value="1"/>
</dbReference>
<dbReference type="GO" id="GO:0019825">
    <property type="term" value="F:oxygen binding"/>
    <property type="evidence" value="ECO:0007669"/>
    <property type="project" value="InterPro"/>
</dbReference>
<evidence type="ECO:0000256" key="2">
    <source>
        <dbReference type="PROSITE-ProRule" id="PRU00284"/>
    </source>
</evidence>
<dbReference type="PANTHER" id="PTHR32089:SF112">
    <property type="entry name" value="LYSOZYME-LIKE PROTEIN-RELATED"/>
    <property type="match status" value="1"/>
</dbReference>
<keyword evidence="3" id="KW-0175">Coiled coil</keyword>
<dbReference type="InterPro" id="IPR009050">
    <property type="entry name" value="Globin-like_sf"/>
</dbReference>
<feature type="domain" description="Methyl-accepting transducer" evidence="4">
    <location>
        <begin position="170"/>
        <end position="387"/>
    </location>
</feature>
<dbReference type="InterPro" id="IPR012292">
    <property type="entry name" value="Globin/Proto"/>
</dbReference>
<dbReference type="PANTHER" id="PTHR32089">
    <property type="entry name" value="METHYL-ACCEPTING CHEMOTAXIS PROTEIN MCPB"/>
    <property type="match status" value="1"/>
</dbReference>
<dbReference type="Gene3D" id="1.10.490.10">
    <property type="entry name" value="Globins"/>
    <property type="match status" value="1"/>
</dbReference>
<dbReference type="STRING" id="1867952.MTBPR1_110007"/>
<dbReference type="PROSITE" id="PS50111">
    <property type="entry name" value="CHEMOTAXIS_TRANSDUC_2"/>
    <property type="match status" value="1"/>
</dbReference>
<proteinExistence type="predicted"/>
<keyword evidence="1 2" id="KW-0807">Transducer</keyword>
<dbReference type="Pfam" id="PF00015">
    <property type="entry name" value="MCPsignal"/>
    <property type="match status" value="1"/>
</dbReference>
<reference evidence="5 6" key="1">
    <citation type="submission" date="2016-07" db="EMBL/GenBank/DDBJ databases">
        <authorList>
            <person name="Lefevre C.T."/>
        </authorList>
    </citation>
    <scope>NUCLEOTIDE SEQUENCE [LARGE SCALE GENOMIC DNA]</scope>
    <source>
        <strain evidence="5">PR1</strain>
    </source>
</reference>
<dbReference type="RefSeq" id="WP_069186292.1">
    <property type="nucleotide sequence ID" value="NZ_FLYE01000003.1"/>
</dbReference>
<gene>
    <name evidence="5" type="ORF">MTBPR1_110007</name>
</gene>
<dbReference type="CDD" id="cd01068">
    <property type="entry name" value="globin_sensor"/>
    <property type="match status" value="1"/>
</dbReference>
<sequence>MQDDTSQLIDFFQITSQDKANLSNLKQKIDPHLTKASTTLYQHITKHPMSASLLNDRTIEERASYQSQYWQEMVNGRIDEGFFRRAQQIGKIHNDNNIDMENYIGAYAHMISNIVSDLMTKERMRPQQMADHVSSLIKVSLLDLSQALTSYVDSQNADDMRDNALQNLRVIVNIASETNEAMITIAELSNDLNHLREQSQEIASAVEELVASVGEIARNTEGASNDAHVVEDTATAGVSAANSAVSTMTEISTTVATAGSEVGELQQAFYSINDIVKAIDDIASQTNLLALNATIESARAGEAGKGFAVVASEVKNLANQTARETENIRAQVQTLGSDIDRIVDSMQVGGRAVDEGQSIINETGQEINAIGEQIRALTGKMAEVSTI</sequence>
<organism evidence="5 6">
    <name type="scientific">Candidatus Terasakiella magnetica</name>
    <dbReference type="NCBI Taxonomy" id="1867952"/>
    <lineage>
        <taxon>Bacteria</taxon>
        <taxon>Pseudomonadati</taxon>
        <taxon>Pseudomonadota</taxon>
        <taxon>Alphaproteobacteria</taxon>
        <taxon>Rhodospirillales</taxon>
        <taxon>Terasakiellaceae</taxon>
        <taxon>Terasakiella</taxon>
    </lineage>
</organism>
<accession>A0A1C3REB2</accession>
<dbReference type="SUPFAM" id="SSF46458">
    <property type="entry name" value="Globin-like"/>
    <property type="match status" value="1"/>
</dbReference>
<dbReference type="SMART" id="SM00283">
    <property type="entry name" value="MA"/>
    <property type="match status" value="1"/>
</dbReference>
<evidence type="ECO:0000256" key="3">
    <source>
        <dbReference type="SAM" id="Coils"/>
    </source>
</evidence>
<evidence type="ECO:0000313" key="5">
    <source>
        <dbReference type="EMBL" id="SCA55568.1"/>
    </source>
</evidence>
<dbReference type="GO" id="GO:0020037">
    <property type="term" value="F:heme binding"/>
    <property type="evidence" value="ECO:0007669"/>
    <property type="project" value="InterPro"/>
</dbReference>
<evidence type="ECO:0000256" key="1">
    <source>
        <dbReference type="ARBA" id="ARBA00023224"/>
    </source>
</evidence>
<keyword evidence="6" id="KW-1185">Reference proteome</keyword>
<dbReference type="AlphaFoldDB" id="A0A1C3REB2"/>